<proteinExistence type="predicted"/>
<dbReference type="EMBL" id="MT135481">
    <property type="protein sequence ID" value="QRV62020.1"/>
    <property type="molecule type" value="Genomic_DNA"/>
</dbReference>
<organism evidence="1">
    <name type="scientific">ssDNA virus sp</name>
    <dbReference type="NCBI Taxonomy" id="2593122"/>
    <lineage>
        <taxon>Viruses</taxon>
    </lineage>
</organism>
<name>A0A894JU77_9VIRU</name>
<reference evidence="1" key="1">
    <citation type="submission" date="2020-02" db="EMBL/GenBank/DDBJ databases">
        <title>A reference catalog of swine virome.</title>
        <authorList>
            <person name="He B."/>
            <person name="Tu C."/>
        </authorList>
    </citation>
    <scope>NUCLEOTIDE SEQUENCE</scope>
    <source>
        <strain evidence="1">VIRES_NX02_2265299</strain>
    </source>
</reference>
<accession>A0A894JU77</accession>
<evidence type="ECO:0000313" key="1">
    <source>
        <dbReference type="EMBL" id="QRV62020.1"/>
    </source>
</evidence>
<sequence>MPRYYKYRRSYRKVYPRKRWCSNIKSGTVALTIHTNETSANMTYPVCANSLTSAVPSPVIIKFARFKIKGDVRFSNSLAGAITSGMVYAVFVPEGNVLNYDLISAHPEYILGWTYLSMDTGNSFSITSSLKRNLNSGDKVALYFAVDTTTTPSQDTAFGFFFTFQYWTSTS</sequence>
<protein>
    <submittedName>
        <fullName evidence="1">Putative capsid protein</fullName>
    </submittedName>
</protein>